<dbReference type="GO" id="GO:0004673">
    <property type="term" value="F:protein histidine kinase activity"/>
    <property type="evidence" value="ECO:0007669"/>
    <property type="project" value="UniProtKB-EC"/>
</dbReference>
<comment type="catalytic activity">
    <reaction evidence="1">
        <text>ATP + protein L-histidine = ADP + protein N-phospho-L-histidine.</text>
        <dbReference type="EC" id="2.7.13.3"/>
    </reaction>
</comment>
<dbReference type="Gene3D" id="3.30.565.10">
    <property type="entry name" value="Histidine kinase-like ATPase, C-terminal domain"/>
    <property type="match status" value="1"/>
</dbReference>
<gene>
    <name evidence="4" type="ORF">OM075_06870</name>
</gene>
<dbReference type="RefSeq" id="WP_301189751.1">
    <property type="nucleotide sequence ID" value="NZ_JAPDPJ010000011.1"/>
</dbReference>
<dbReference type="EMBL" id="JAPDPJ010000011">
    <property type="protein sequence ID" value="MCW3786184.1"/>
    <property type="molecule type" value="Genomic_DNA"/>
</dbReference>
<evidence type="ECO:0000259" key="3">
    <source>
        <dbReference type="PROSITE" id="PS50109"/>
    </source>
</evidence>
<keyword evidence="4" id="KW-0067">ATP-binding</keyword>
<dbReference type="SUPFAM" id="SSF55874">
    <property type="entry name" value="ATPase domain of HSP90 chaperone/DNA topoisomerase II/histidine kinase"/>
    <property type="match status" value="1"/>
</dbReference>
<evidence type="ECO:0000256" key="1">
    <source>
        <dbReference type="ARBA" id="ARBA00000085"/>
    </source>
</evidence>
<comment type="caution">
    <text evidence="4">The sequence shown here is derived from an EMBL/GenBank/DDBJ whole genome shotgun (WGS) entry which is preliminary data.</text>
</comment>
<accession>A0AAE3M319</accession>
<proteinExistence type="predicted"/>
<dbReference type="InterPro" id="IPR004358">
    <property type="entry name" value="Sig_transdc_His_kin-like_C"/>
</dbReference>
<dbReference type="Proteomes" id="UP001209229">
    <property type="component" value="Unassembled WGS sequence"/>
</dbReference>
<name>A0AAE3M319_9BACT</name>
<feature type="domain" description="Histidine kinase" evidence="3">
    <location>
        <begin position="1"/>
        <end position="106"/>
    </location>
</feature>
<evidence type="ECO:0000256" key="2">
    <source>
        <dbReference type="ARBA" id="ARBA00012438"/>
    </source>
</evidence>
<keyword evidence="5" id="KW-1185">Reference proteome</keyword>
<evidence type="ECO:0000313" key="4">
    <source>
        <dbReference type="EMBL" id="MCW3786184.1"/>
    </source>
</evidence>
<dbReference type="SMART" id="SM00387">
    <property type="entry name" value="HATPase_c"/>
    <property type="match status" value="1"/>
</dbReference>
<dbReference type="EC" id="2.7.13.3" evidence="2"/>
<dbReference type="PROSITE" id="PS50109">
    <property type="entry name" value="HIS_KIN"/>
    <property type="match status" value="1"/>
</dbReference>
<protein>
    <recommendedName>
        <fullName evidence="2">histidine kinase</fullName>
        <ecNumber evidence="2">2.7.13.3</ecNumber>
    </recommendedName>
</protein>
<dbReference type="InterPro" id="IPR005467">
    <property type="entry name" value="His_kinase_dom"/>
</dbReference>
<dbReference type="AlphaFoldDB" id="A0AAE3M319"/>
<dbReference type="GO" id="GO:0005524">
    <property type="term" value="F:ATP binding"/>
    <property type="evidence" value="ECO:0007669"/>
    <property type="project" value="UniProtKB-KW"/>
</dbReference>
<dbReference type="PRINTS" id="PR00344">
    <property type="entry name" value="BCTRLSENSOR"/>
</dbReference>
<dbReference type="InterPro" id="IPR003594">
    <property type="entry name" value="HATPase_dom"/>
</dbReference>
<sequence length="182" mass="20085">MRDIAMHILDIIGNSVRAKATLIEVSVIEKSKDDKLVLIVKDNGCGMDDKMIANALDPFFTSRKTRKVGLGIPLLQQNAQLSDGALIIKSKIGEGTTLEATFVRSHIDRPPLGDLPSTISLMISGNPSVEFVYTHVLDKEQFVLDSREIKQILEGVDITQPNVVRFLTQMVDENLTEIGVEL</sequence>
<evidence type="ECO:0000313" key="5">
    <source>
        <dbReference type="Proteomes" id="UP001209229"/>
    </source>
</evidence>
<dbReference type="InterPro" id="IPR036890">
    <property type="entry name" value="HATPase_C_sf"/>
</dbReference>
<organism evidence="4 5">
    <name type="scientific">Plebeiibacterium sediminum</name>
    <dbReference type="NCBI Taxonomy" id="2992112"/>
    <lineage>
        <taxon>Bacteria</taxon>
        <taxon>Pseudomonadati</taxon>
        <taxon>Bacteroidota</taxon>
        <taxon>Bacteroidia</taxon>
        <taxon>Marinilabiliales</taxon>
        <taxon>Marinilabiliaceae</taxon>
        <taxon>Plebeiibacterium</taxon>
    </lineage>
</organism>
<reference evidence="4" key="1">
    <citation type="submission" date="2022-10" db="EMBL/GenBank/DDBJ databases">
        <authorList>
            <person name="Yu W.X."/>
        </authorList>
    </citation>
    <scope>NUCLEOTIDE SEQUENCE</scope>
    <source>
        <strain evidence="4">AAT</strain>
    </source>
</reference>
<dbReference type="Pfam" id="PF02518">
    <property type="entry name" value="HATPase_c"/>
    <property type="match status" value="1"/>
</dbReference>
<keyword evidence="4" id="KW-0547">Nucleotide-binding</keyword>